<protein>
    <recommendedName>
        <fullName evidence="8">NWD NACHT-NTPase N-terminal domain-containing protein</fullName>
    </recommendedName>
</protein>
<dbReference type="EMBL" id="PQXO01000326">
    <property type="protein sequence ID" value="TGO86170.1"/>
    <property type="molecule type" value="Genomic_DNA"/>
</dbReference>
<feature type="repeat" description="ANK" evidence="2">
    <location>
        <begin position="849"/>
        <end position="881"/>
    </location>
</feature>
<dbReference type="InterPro" id="IPR036770">
    <property type="entry name" value="Ankyrin_rpt-contain_sf"/>
</dbReference>
<evidence type="ECO:0008006" key="8">
    <source>
        <dbReference type="Google" id="ProtNLM"/>
    </source>
</evidence>
<dbReference type="Pfam" id="PF17100">
    <property type="entry name" value="NACHT_N"/>
    <property type="match status" value="1"/>
</dbReference>
<keyword evidence="7" id="KW-1185">Reference proteome</keyword>
<proteinExistence type="predicted"/>
<dbReference type="PROSITE" id="PS50297">
    <property type="entry name" value="ANK_REP_REGION"/>
    <property type="match status" value="2"/>
</dbReference>
<dbReference type="InterPro" id="IPR031359">
    <property type="entry name" value="NACHT_N"/>
</dbReference>
<evidence type="ECO:0000256" key="2">
    <source>
        <dbReference type="PROSITE-ProRule" id="PRU00023"/>
    </source>
</evidence>
<name>A0A4Z1KKZ8_9HELO</name>
<feature type="domain" description="Nephrocystin 3-like N-terminal" evidence="5">
    <location>
        <begin position="367"/>
        <end position="417"/>
    </location>
</feature>
<evidence type="ECO:0000256" key="1">
    <source>
        <dbReference type="ARBA" id="ARBA00022737"/>
    </source>
</evidence>
<dbReference type="AlphaFoldDB" id="A0A4Z1KKZ8"/>
<dbReference type="STRING" id="87229.A0A4Z1KKZ8"/>
<comment type="caution">
    <text evidence="6">The sequence shown here is derived from an EMBL/GenBank/DDBJ whole genome shotgun (WGS) entry which is preliminary data.</text>
</comment>
<feature type="domain" description="DUF7069" evidence="4">
    <location>
        <begin position="447"/>
        <end position="493"/>
    </location>
</feature>
<gene>
    <name evidence="6" type="ORF">BPOR_0327g00020</name>
</gene>
<evidence type="ECO:0000313" key="7">
    <source>
        <dbReference type="Proteomes" id="UP000297280"/>
    </source>
</evidence>
<dbReference type="PANTHER" id="PTHR10039">
    <property type="entry name" value="AMELOGENIN"/>
    <property type="match status" value="1"/>
</dbReference>
<evidence type="ECO:0000259" key="5">
    <source>
        <dbReference type="Pfam" id="PF24883"/>
    </source>
</evidence>
<dbReference type="Pfam" id="PF12796">
    <property type="entry name" value="Ank_2"/>
    <property type="match status" value="2"/>
</dbReference>
<feature type="repeat" description="ANK" evidence="2">
    <location>
        <begin position="621"/>
        <end position="653"/>
    </location>
</feature>
<dbReference type="PROSITE" id="PS50088">
    <property type="entry name" value="ANK_REPEAT"/>
    <property type="match status" value="2"/>
</dbReference>
<organism evidence="6 7">
    <name type="scientific">Botrytis porri</name>
    <dbReference type="NCBI Taxonomy" id="87229"/>
    <lineage>
        <taxon>Eukaryota</taxon>
        <taxon>Fungi</taxon>
        <taxon>Dikarya</taxon>
        <taxon>Ascomycota</taxon>
        <taxon>Pezizomycotina</taxon>
        <taxon>Leotiomycetes</taxon>
        <taxon>Helotiales</taxon>
        <taxon>Sclerotiniaceae</taxon>
        <taxon>Botrytis</taxon>
    </lineage>
</organism>
<keyword evidence="2" id="KW-0040">ANK repeat</keyword>
<dbReference type="Proteomes" id="UP000297280">
    <property type="component" value="Unassembled WGS sequence"/>
</dbReference>
<evidence type="ECO:0000259" key="4">
    <source>
        <dbReference type="Pfam" id="PF23239"/>
    </source>
</evidence>
<dbReference type="InterPro" id="IPR002110">
    <property type="entry name" value="Ankyrin_rpt"/>
</dbReference>
<accession>A0A4Z1KKZ8</accession>
<dbReference type="InterPro" id="IPR056884">
    <property type="entry name" value="NPHP3-like_N"/>
</dbReference>
<feature type="domain" description="NWD NACHT-NTPase N-terminal" evidence="3">
    <location>
        <begin position="126"/>
        <end position="250"/>
    </location>
</feature>
<keyword evidence="1" id="KW-0677">Repeat</keyword>
<feature type="domain" description="Nephrocystin 3-like N-terminal" evidence="5">
    <location>
        <begin position="314"/>
        <end position="357"/>
    </location>
</feature>
<evidence type="ECO:0000313" key="6">
    <source>
        <dbReference type="EMBL" id="TGO86170.1"/>
    </source>
</evidence>
<sequence length="947" mass="105044">MWGAGEGCAVVGGTGEPCRVCLHLVVVFKLAAMPIGKRFKRGFRSIKASLKNRSDLLQEPVQSESSVDTKSSMAVAIGKSGESVIQNGKKAAGEQIQELAHDDPTCYMTGSLTTATNDLQLSNEDDLWFQASEKLKANDPELYEQYSLIIRRKADKSDEHHPDESAKSLANAAALLKVCQNSLETKNAPRGRADKVFKKTIEIVGLAKDFVGSVVSAEPHGAVAWAGVCLFLPLLLNPSQQDDACRKGLEELPFLIHKSELLKVSSQTYQAVLDIGIESKQRERTKEEMECLQAFRLANLYEEQKDRNPDRVEGTCTWLFESQSFRDWRDGESSGLLWISADPGCGKSVLSKAFVDERLGNLESIASDPAASDIICVVDALDECDSGYDMREQFIRRMHRLVYENQPCHMKFVVTSRPYSQIEGIFIRLRHDFPVIRIAGEIESEIISQEINLVINHEVQQLDLNENVKSYIKARLREIEHRTYLWLYLIMDVVRERVSTSGDAEKIEESLRTLPITVEQAYEAILNKSPRRSDTEKLLHIIVGAERPLSTDEINIAMNNKVCYSGSQAFEDIFLEDSKRYPGMLRNLSLMIISYFNLYEVGKHVIFDPNFDNQELETCKEGYTPLLLAISNTSIDMVQLLIKSGADANHTTGMGVPLEEALRIGNLDILRSVVEVAMGERIHVYNALDMAVLNRREESVPLFLDSLVRPMAKGYLETALSFALCAGTLAAIRGHTDSMELLLGEPHDVNKCLAPISGRQVYTSDGLQTCENGGYWIQKSVEVTALVAGVISGSERVVKSLIRDGADTNISTELGSPLFVAAAICPVWIVQLLIDNGARVMPSNLEEKEHSSPLVIAAALGNIVNVELLLKSGADVERGTAIIFNSILARGKNIEGIFYPSAIEAAQMEGHEDVVALLREYRARQAVTGVEEVEVTMMPDRIEEVED</sequence>
<evidence type="ECO:0000259" key="3">
    <source>
        <dbReference type="Pfam" id="PF17100"/>
    </source>
</evidence>
<dbReference type="Pfam" id="PF23239">
    <property type="entry name" value="DUF7069"/>
    <property type="match status" value="1"/>
</dbReference>
<dbReference type="InterPro" id="IPR055497">
    <property type="entry name" value="DUF7069"/>
</dbReference>
<dbReference type="Gene3D" id="1.25.40.20">
    <property type="entry name" value="Ankyrin repeat-containing domain"/>
    <property type="match status" value="2"/>
</dbReference>
<dbReference type="SMART" id="SM00248">
    <property type="entry name" value="ANK"/>
    <property type="match status" value="5"/>
</dbReference>
<dbReference type="Pfam" id="PF24883">
    <property type="entry name" value="NPHP3_N"/>
    <property type="match status" value="2"/>
</dbReference>
<dbReference type="SUPFAM" id="SSF48403">
    <property type="entry name" value="Ankyrin repeat"/>
    <property type="match status" value="1"/>
</dbReference>
<reference evidence="6 7" key="1">
    <citation type="submission" date="2017-12" db="EMBL/GenBank/DDBJ databases">
        <title>Comparative genomics of Botrytis spp.</title>
        <authorList>
            <person name="Valero-Jimenez C.A."/>
            <person name="Tapia P."/>
            <person name="Veloso J."/>
            <person name="Silva-Moreno E."/>
            <person name="Staats M."/>
            <person name="Valdes J.H."/>
            <person name="Van Kan J.A.L."/>
        </authorList>
    </citation>
    <scope>NUCLEOTIDE SEQUENCE [LARGE SCALE GENOMIC DNA]</scope>
    <source>
        <strain evidence="6 7">MUCL3349</strain>
    </source>
</reference>